<keyword evidence="3 5" id="KW-0067">ATP-binding</keyword>
<dbReference type="PROSITE" id="PS00211">
    <property type="entry name" value="ABC_TRANSPORTER_1"/>
    <property type="match status" value="1"/>
</dbReference>
<dbReference type="SUPFAM" id="SSF52540">
    <property type="entry name" value="P-loop containing nucleoside triphosphate hydrolases"/>
    <property type="match status" value="1"/>
</dbReference>
<feature type="domain" description="ABC transporter" evidence="4">
    <location>
        <begin position="4"/>
        <end position="246"/>
    </location>
</feature>
<dbReference type="InterPro" id="IPR017871">
    <property type="entry name" value="ABC_transporter-like_CS"/>
</dbReference>
<dbReference type="AlphaFoldDB" id="A0A7R7EMX3"/>
<dbReference type="GO" id="GO:0005524">
    <property type="term" value="F:ATP binding"/>
    <property type="evidence" value="ECO:0007669"/>
    <property type="project" value="UniProtKB-KW"/>
</dbReference>
<dbReference type="EMBL" id="AP024169">
    <property type="protein sequence ID" value="BCN31900.1"/>
    <property type="molecule type" value="Genomic_DNA"/>
</dbReference>
<evidence type="ECO:0000256" key="1">
    <source>
        <dbReference type="ARBA" id="ARBA00022448"/>
    </source>
</evidence>
<keyword evidence="6" id="KW-1185">Reference proteome</keyword>
<evidence type="ECO:0000256" key="3">
    <source>
        <dbReference type="ARBA" id="ARBA00022840"/>
    </source>
</evidence>
<dbReference type="InterPro" id="IPR050763">
    <property type="entry name" value="ABC_transporter_ATP-binding"/>
</dbReference>
<dbReference type="InterPro" id="IPR027417">
    <property type="entry name" value="P-loop_NTPase"/>
</dbReference>
<accession>A0A7R7EMX3</accession>
<evidence type="ECO:0000259" key="4">
    <source>
        <dbReference type="PROSITE" id="PS50893"/>
    </source>
</evidence>
<dbReference type="Proteomes" id="UP000595897">
    <property type="component" value="Chromosome"/>
</dbReference>
<evidence type="ECO:0000313" key="5">
    <source>
        <dbReference type="EMBL" id="BCN31900.1"/>
    </source>
</evidence>
<proteinExistence type="predicted"/>
<evidence type="ECO:0000313" key="6">
    <source>
        <dbReference type="Proteomes" id="UP000595897"/>
    </source>
</evidence>
<dbReference type="Gene3D" id="3.40.50.300">
    <property type="entry name" value="P-loop containing nucleotide triphosphate hydrolases"/>
    <property type="match status" value="1"/>
</dbReference>
<gene>
    <name evidence="5" type="ORF">bsdtb5_31950</name>
</gene>
<name>A0A7R7EMX3_9FIRM</name>
<reference evidence="5 6" key="1">
    <citation type="submission" date="2020-11" db="EMBL/GenBank/DDBJ databases">
        <title>Draft genome sequencing of a Lachnospiraceae strain isolated from anoxic soil subjected to BSD treatment.</title>
        <authorList>
            <person name="Uek A."/>
            <person name="Tonouchi A."/>
        </authorList>
    </citation>
    <scope>NUCLEOTIDE SEQUENCE [LARGE SCALE GENOMIC DNA]</scope>
    <source>
        <strain evidence="5 6">TB5</strain>
    </source>
</reference>
<dbReference type="RefSeq" id="WP_271712989.1">
    <property type="nucleotide sequence ID" value="NZ_AP024169.1"/>
</dbReference>
<dbReference type="KEGG" id="ahb:bsdtb5_31950"/>
<dbReference type="GO" id="GO:0016887">
    <property type="term" value="F:ATP hydrolysis activity"/>
    <property type="evidence" value="ECO:0007669"/>
    <property type="project" value="InterPro"/>
</dbReference>
<keyword evidence="1" id="KW-0813">Transport</keyword>
<protein>
    <submittedName>
        <fullName evidence="5">Daunorubicin resistance protein DrrA family ABC transporter ATP-binding protein</fullName>
    </submittedName>
</protein>
<dbReference type="SMART" id="SM00382">
    <property type="entry name" value="AAA"/>
    <property type="match status" value="1"/>
</dbReference>
<dbReference type="Pfam" id="PF00005">
    <property type="entry name" value="ABC_tran"/>
    <property type="match status" value="1"/>
</dbReference>
<organism evidence="5 6">
    <name type="scientific">Anaeromicropila herbilytica</name>
    <dbReference type="NCBI Taxonomy" id="2785025"/>
    <lineage>
        <taxon>Bacteria</taxon>
        <taxon>Bacillati</taxon>
        <taxon>Bacillota</taxon>
        <taxon>Clostridia</taxon>
        <taxon>Lachnospirales</taxon>
        <taxon>Lachnospiraceae</taxon>
        <taxon>Anaeromicropila</taxon>
    </lineage>
</organism>
<keyword evidence="2" id="KW-0547">Nucleotide-binding</keyword>
<dbReference type="InterPro" id="IPR003593">
    <property type="entry name" value="AAA+_ATPase"/>
</dbReference>
<dbReference type="PROSITE" id="PS50893">
    <property type="entry name" value="ABC_TRANSPORTER_2"/>
    <property type="match status" value="1"/>
</dbReference>
<evidence type="ECO:0000256" key="2">
    <source>
        <dbReference type="ARBA" id="ARBA00022741"/>
    </source>
</evidence>
<sequence>MNVVEVKNLQRKYETKKGWVRPKKNSVNTVRGLSFCVQKGEVFGLLGQNGAGKTTTIKMMITLLAPSAGTCKVLGLDVEKESKKIRKKINFIFGGEMGVYRRLSARDNLLYFASLYQLPSSMIDQRVQELFELVELTDKADCLVETYSKGMIQRLQIARGLINDPEIIFMDEPTVGLDPIGAKMLRGIILNMRDKGRTVILTTHYLYEADELCDRIAIINHGNMIALDTPENLKKKHATKDHQTLEDVYIKLIESSNSEFKEGENR</sequence>
<dbReference type="PANTHER" id="PTHR42711:SF18">
    <property type="entry name" value="ABC TRANSPORTER, ATP-BINDING PROTEIN"/>
    <property type="match status" value="1"/>
</dbReference>
<dbReference type="InterPro" id="IPR003439">
    <property type="entry name" value="ABC_transporter-like_ATP-bd"/>
</dbReference>
<dbReference type="PANTHER" id="PTHR42711">
    <property type="entry name" value="ABC TRANSPORTER ATP-BINDING PROTEIN"/>
    <property type="match status" value="1"/>
</dbReference>